<proteinExistence type="predicted"/>
<gene>
    <name evidence="1" type="ORF">QAD02_001651</name>
</gene>
<dbReference type="EMBL" id="CM056743">
    <property type="protein sequence ID" value="KAJ8670392.1"/>
    <property type="molecule type" value="Genomic_DNA"/>
</dbReference>
<sequence length="909" mass="102384">MSQVIAASYTQKLVPAVLGCRQQPYECAAEIFGAKNVLPLELMELTGDDSHEALDFYAGVYQNALPQPASEEVRIQFCNSESVEDIEKWLRDSWEFNHIDSMRTKYNPFIQTENFVLNSSEEFFVTDSSSFEDVSSEETSISSEKESEIVIQKWHLGYLNEPIQTRNDITNIIDVPTNSLDTVDSSDHNNKITGSSKKNGRENCIDEVANSVLSYELSQLAEPRNEVREIIISGKSTTSIESQISCLEEKATGLTSNDHHSKLGNEQESLKTTQSSNDGGNSQPSRKACTRMPSDSIKQKIDLDHPPVRTKITNPQIKSENSHETSDSKYFTETILAEEDSDITNILEKSGITNAILKNSKKRGQSSDWHCCLGECDRSFSKLSDLKTHLLSHIGIRPFKCDHDGCSWAFYTEFKLKRHKETHLKKKDFKCLVPGCERRFTTIYNLTSHQKLHLRPEKLTCEVAGCNAKFQTKRASELHMKIHDASFAPYVCKFENCGKRFYTNNTLISHQRSHTHSQSELICSWDGCGKVFDLPCRLKTHMRSHTGTKPYACTFKGCKWAFSTSSKLSRHQRKHTNDRKFVCDVGECGKAFMRPDHLKEHKLTHSLRRLFQCHICPSAFNAKSSLYVHLKKHKNKELANVFQSQSKNKSNEKKSKSKKDEISCCRVQPIRFLKNKIKNRGNVTELSSDQLLMGDYCHLDPGTKICCHEVSGKYVLVNSCSTDSHTGNNVSKLSATAIGQVIEEHATSLQKSPELKKSRSGKPKMSTTDCERDPVQGQSKLRRASKGKLTVQNYSKQAKSDDSSSSSAVREQNKTNSRATTLNEGSARTAFTKEVILNFKPSKVSTVPNVQDRNVIMKNLSSIETNGLSDELSSLYPQGDMDLPEYQLLILDSNIDGDVDIPDFGFVIS</sequence>
<protein>
    <submittedName>
        <fullName evidence="1">Uncharacterized protein</fullName>
    </submittedName>
</protein>
<reference evidence="1" key="1">
    <citation type="submission" date="2023-04" db="EMBL/GenBank/DDBJ databases">
        <title>A chromosome-level genome assembly of the parasitoid wasp Eretmocerus hayati.</title>
        <authorList>
            <person name="Zhong Y."/>
            <person name="Liu S."/>
            <person name="Liu Y."/>
        </authorList>
    </citation>
    <scope>NUCLEOTIDE SEQUENCE</scope>
    <source>
        <strain evidence="1">ZJU_SS_LIU_2023</strain>
    </source>
</reference>
<keyword evidence="2" id="KW-1185">Reference proteome</keyword>
<evidence type="ECO:0000313" key="1">
    <source>
        <dbReference type="EMBL" id="KAJ8670392.1"/>
    </source>
</evidence>
<evidence type="ECO:0000313" key="2">
    <source>
        <dbReference type="Proteomes" id="UP001239111"/>
    </source>
</evidence>
<name>A0ACC2NJI4_9HYME</name>
<accession>A0ACC2NJI4</accession>
<dbReference type="Proteomes" id="UP001239111">
    <property type="component" value="Chromosome 3"/>
</dbReference>
<comment type="caution">
    <text evidence="1">The sequence shown here is derived from an EMBL/GenBank/DDBJ whole genome shotgun (WGS) entry which is preliminary data.</text>
</comment>
<organism evidence="1 2">
    <name type="scientific">Eretmocerus hayati</name>
    <dbReference type="NCBI Taxonomy" id="131215"/>
    <lineage>
        <taxon>Eukaryota</taxon>
        <taxon>Metazoa</taxon>
        <taxon>Ecdysozoa</taxon>
        <taxon>Arthropoda</taxon>
        <taxon>Hexapoda</taxon>
        <taxon>Insecta</taxon>
        <taxon>Pterygota</taxon>
        <taxon>Neoptera</taxon>
        <taxon>Endopterygota</taxon>
        <taxon>Hymenoptera</taxon>
        <taxon>Apocrita</taxon>
        <taxon>Proctotrupomorpha</taxon>
        <taxon>Chalcidoidea</taxon>
        <taxon>Aphelinidae</taxon>
        <taxon>Aphelininae</taxon>
        <taxon>Eretmocerus</taxon>
    </lineage>
</organism>